<comment type="caution">
    <text evidence="4">The sequence shown here is derived from an EMBL/GenBank/DDBJ whole genome shotgun (WGS) entry which is preliminary data.</text>
</comment>
<dbReference type="Pfam" id="PF00112">
    <property type="entry name" value="Peptidase_C1"/>
    <property type="match status" value="1"/>
</dbReference>
<dbReference type="InterPro" id="IPR013128">
    <property type="entry name" value="Peptidase_C1A"/>
</dbReference>
<dbReference type="InterPro" id="IPR013201">
    <property type="entry name" value="Prot_inhib_I29"/>
</dbReference>
<sequence>MYHVIAPGNLPQLPSNLPQLHSANSSVPTYLGGDHCNFIPTVSGSKFSAHSYINVIKTKWKNSAEVVQEILKRITGQEVPTVNVTVNIPTPTVNVPPPVPISWDQFKKEYTDKVYSSPAEETLRKKIFEQNLRVIHEKNYLNSINLRSSKLEITSLADLTKEEYERRSTGSLPFHPPADEHFSNKNSRKIPQVKLKDQLNWALEGYVGKARDQGSCGSCYAHVASAMAEAMHMRATGKFLRFSPQYVMECFNEKVNKNNGCHGGYVFQATTLAIDHGIALDSSYPYTWSSYLMGEAGKCDPDKRKCVVKLNVQKTPGKDTLSFVPPGCWIPDELALKRTVYKYGPVAVQVYASLDSFQHYGGGVYADVNCKLDTTKSGHAMLLIGYGTDEVDGDFWLLLNSWGTFWGINGLMKMSAMWEKKPDHMKKGVEKINKGNMCGIAIAAFHQTVFQDWETF</sequence>
<dbReference type="PROSITE" id="PS00639">
    <property type="entry name" value="THIOL_PROTEASE_HIS"/>
    <property type="match status" value="1"/>
</dbReference>
<dbReference type="InterPro" id="IPR000668">
    <property type="entry name" value="Peptidase_C1A_C"/>
</dbReference>
<proteinExistence type="inferred from homology"/>
<evidence type="ECO:0000313" key="5">
    <source>
        <dbReference type="Proteomes" id="UP001201812"/>
    </source>
</evidence>
<reference evidence="4" key="1">
    <citation type="submission" date="2022-01" db="EMBL/GenBank/DDBJ databases">
        <title>Genome Sequence Resource for Two Populations of Ditylenchus destructor, the Migratory Endoparasitic Phytonematode.</title>
        <authorList>
            <person name="Zhang H."/>
            <person name="Lin R."/>
            <person name="Xie B."/>
        </authorList>
    </citation>
    <scope>NUCLEOTIDE SEQUENCE</scope>
    <source>
        <strain evidence="4">BazhouSP</strain>
    </source>
</reference>
<dbReference type="Pfam" id="PF08246">
    <property type="entry name" value="Inhibitor_I29"/>
    <property type="match status" value="1"/>
</dbReference>
<protein>
    <submittedName>
        <fullName evidence="4">Papain family cysteine protease domain-containing protein</fullName>
    </submittedName>
</protein>
<dbReference type="InterPro" id="IPR025660">
    <property type="entry name" value="Pept_his_AS"/>
</dbReference>
<feature type="domain" description="Peptidase C1A papain C-terminal" evidence="2">
    <location>
        <begin position="195"/>
        <end position="448"/>
    </location>
</feature>
<dbReference type="SUPFAM" id="SSF54001">
    <property type="entry name" value="Cysteine proteinases"/>
    <property type="match status" value="1"/>
</dbReference>
<dbReference type="GO" id="GO:0006508">
    <property type="term" value="P:proteolysis"/>
    <property type="evidence" value="ECO:0007669"/>
    <property type="project" value="UniProtKB-KW"/>
</dbReference>
<evidence type="ECO:0000259" key="3">
    <source>
        <dbReference type="SMART" id="SM00848"/>
    </source>
</evidence>
<feature type="domain" description="Cathepsin propeptide inhibitor" evidence="3">
    <location>
        <begin position="103"/>
        <end position="164"/>
    </location>
</feature>
<dbReference type="AlphaFoldDB" id="A0AAD4R2G4"/>
<dbReference type="Proteomes" id="UP001201812">
    <property type="component" value="Unassembled WGS sequence"/>
</dbReference>
<dbReference type="PRINTS" id="PR00705">
    <property type="entry name" value="PAPAIN"/>
</dbReference>
<dbReference type="EMBL" id="JAKKPZ010000060">
    <property type="protein sequence ID" value="KAI1705085.1"/>
    <property type="molecule type" value="Genomic_DNA"/>
</dbReference>
<accession>A0AAD4R2G4</accession>
<keyword evidence="4" id="KW-0645">Protease</keyword>
<dbReference type="SMART" id="SM00848">
    <property type="entry name" value="Inhibitor_I29"/>
    <property type="match status" value="1"/>
</dbReference>
<evidence type="ECO:0000313" key="4">
    <source>
        <dbReference type="EMBL" id="KAI1705085.1"/>
    </source>
</evidence>
<gene>
    <name evidence="4" type="ORF">DdX_13843</name>
</gene>
<comment type="similarity">
    <text evidence="1">Belongs to the peptidase C1 family.</text>
</comment>
<dbReference type="CDD" id="cd02248">
    <property type="entry name" value="Peptidase_C1A"/>
    <property type="match status" value="1"/>
</dbReference>
<dbReference type="Gene3D" id="3.90.70.10">
    <property type="entry name" value="Cysteine proteinases"/>
    <property type="match status" value="1"/>
</dbReference>
<dbReference type="InterPro" id="IPR038765">
    <property type="entry name" value="Papain-like_cys_pep_sf"/>
</dbReference>
<evidence type="ECO:0000259" key="2">
    <source>
        <dbReference type="SMART" id="SM00645"/>
    </source>
</evidence>
<evidence type="ECO:0000256" key="1">
    <source>
        <dbReference type="ARBA" id="ARBA00008455"/>
    </source>
</evidence>
<dbReference type="GO" id="GO:0008234">
    <property type="term" value="F:cysteine-type peptidase activity"/>
    <property type="evidence" value="ECO:0007669"/>
    <property type="project" value="InterPro"/>
</dbReference>
<dbReference type="InterPro" id="IPR039417">
    <property type="entry name" value="Peptidase_C1A_papain-like"/>
</dbReference>
<dbReference type="PANTHER" id="PTHR12411">
    <property type="entry name" value="CYSTEINE PROTEASE FAMILY C1-RELATED"/>
    <property type="match status" value="1"/>
</dbReference>
<keyword evidence="4" id="KW-0378">Hydrolase</keyword>
<name>A0AAD4R2G4_9BILA</name>
<dbReference type="SMART" id="SM00645">
    <property type="entry name" value="Pept_C1"/>
    <property type="match status" value="1"/>
</dbReference>
<keyword evidence="5" id="KW-1185">Reference proteome</keyword>
<organism evidence="4 5">
    <name type="scientific">Ditylenchus destructor</name>
    <dbReference type="NCBI Taxonomy" id="166010"/>
    <lineage>
        <taxon>Eukaryota</taxon>
        <taxon>Metazoa</taxon>
        <taxon>Ecdysozoa</taxon>
        <taxon>Nematoda</taxon>
        <taxon>Chromadorea</taxon>
        <taxon>Rhabditida</taxon>
        <taxon>Tylenchina</taxon>
        <taxon>Tylenchomorpha</taxon>
        <taxon>Sphaerularioidea</taxon>
        <taxon>Anguinidae</taxon>
        <taxon>Anguininae</taxon>
        <taxon>Ditylenchus</taxon>
    </lineage>
</organism>